<dbReference type="PROSITE" id="PS51904">
    <property type="entry name" value="GLYCOSYL_HYDROL_F25_2"/>
    <property type="match status" value="1"/>
</dbReference>
<gene>
    <name evidence="2" type="ORF">FD00_GL000243</name>
</gene>
<accession>A0A0R2DPA3</accession>
<proteinExistence type="inferred from homology"/>
<dbReference type="Pfam" id="PF01183">
    <property type="entry name" value="Glyco_hydro_25"/>
    <property type="match status" value="1"/>
</dbReference>
<dbReference type="PATRIC" id="fig|1046596.6.peg.251"/>
<name>A0A0R2DPA3_9LACO</name>
<keyword evidence="2" id="KW-0378">Hydrolase</keyword>
<comment type="similarity">
    <text evidence="1">Belongs to the glycosyl hydrolase 25 family.</text>
</comment>
<dbReference type="Gene3D" id="3.20.20.80">
    <property type="entry name" value="Glycosidases"/>
    <property type="match status" value="1"/>
</dbReference>
<dbReference type="Proteomes" id="UP000050898">
    <property type="component" value="Unassembled WGS sequence"/>
</dbReference>
<dbReference type="EMBL" id="AYYH01000109">
    <property type="protein sequence ID" value="KRN05896.1"/>
    <property type="molecule type" value="Genomic_DNA"/>
</dbReference>
<dbReference type="GO" id="GO:0016998">
    <property type="term" value="P:cell wall macromolecule catabolic process"/>
    <property type="evidence" value="ECO:0007669"/>
    <property type="project" value="InterPro"/>
</dbReference>
<evidence type="ECO:0000313" key="3">
    <source>
        <dbReference type="Proteomes" id="UP000050898"/>
    </source>
</evidence>
<sequence>MKSGQLTLEQYYQQLEENYQSQSVTITNLNQRVNELASSGIFIDISSNNEDTSVEWFTKVASYGAKYLMVKLTQSTDYVNQVATAQIENGGTAGLSLIGCYHYFMGNGVAEGQAFLAQLQAKGIQKTAIVALDIEDSSINPILENATLTKSELNAQIAAFYKVLTDAGYINTCDYASISSFGLWFDSSAKLKWISDWDISSKPAGADAWQFTNNWNNLGVDASYAYNQIFI</sequence>
<evidence type="ECO:0000256" key="1">
    <source>
        <dbReference type="ARBA" id="ARBA00010646"/>
    </source>
</evidence>
<dbReference type="GO" id="GO:0003796">
    <property type="term" value="F:lysozyme activity"/>
    <property type="evidence" value="ECO:0007669"/>
    <property type="project" value="InterPro"/>
</dbReference>
<dbReference type="GO" id="GO:0009253">
    <property type="term" value="P:peptidoglycan catabolic process"/>
    <property type="evidence" value="ECO:0007669"/>
    <property type="project" value="InterPro"/>
</dbReference>
<protein>
    <submittedName>
        <fullName evidence="2">Glycoside hydrolase family protein</fullName>
    </submittedName>
</protein>
<evidence type="ECO:0000313" key="2">
    <source>
        <dbReference type="EMBL" id="KRN05896.1"/>
    </source>
</evidence>
<comment type="caution">
    <text evidence="2">The sequence shown here is derived from an EMBL/GenBank/DDBJ whole genome shotgun (WGS) entry which is preliminary data.</text>
</comment>
<dbReference type="InterPro" id="IPR002053">
    <property type="entry name" value="Glyco_hydro_25"/>
</dbReference>
<organism evidence="2 3">
    <name type="scientific">Liquorilactobacillus mali KCTC 3596 = DSM 20444</name>
    <dbReference type="NCBI Taxonomy" id="1046596"/>
    <lineage>
        <taxon>Bacteria</taxon>
        <taxon>Bacillati</taxon>
        <taxon>Bacillota</taxon>
        <taxon>Bacilli</taxon>
        <taxon>Lactobacillales</taxon>
        <taxon>Lactobacillaceae</taxon>
        <taxon>Liquorilactobacillus</taxon>
    </lineage>
</organism>
<dbReference type="AlphaFoldDB" id="A0A0R2DPA3"/>
<keyword evidence="3" id="KW-1185">Reference proteome</keyword>
<dbReference type="InterPro" id="IPR017853">
    <property type="entry name" value="GH"/>
</dbReference>
<dbReference type="SUPFAM" id="SSF51445">
    <property type="entry name" value="(Trans)glycosidases"/>
    <property type="match status" value="1"/>
</dbReference>
<reference evidence="2 3" key="1">
    <citation type="journal article" date="2015" name="Genome Announc.">
        <title>Expanding the biotechnology potential of lactobacilli through comparative genomics of 213 strains and associated genera.</title>
        <authorList>
            <person name="Sun Z."/>
            <person name="Harris H.M."/>
            <person name="McCann A."/>
            <person name="Guo C."/>
            <person name="Argimon S."/>
            <person name="Zhang W."/>
            <person name="Yang X."/>
            <person name="Jeffery I.B."/>
            <person name="Cooney J.C."/>
            <person name="Kagawa T.F."/>
            <person name="Liu W."/>
            <person name="Song Y."/>
            <person name="Salvetti E."/>
            <person name="Wrobel A."/>
            <person name="Rasinkangas P."/>
            <person name="Parkhill J."/>
            <person name="Rea M.C."/>
            <person name="O'Sullivan O."/>
            <person name="Ritari J."/>
            <person name="Douillard F.P."/>
            <person name="Paul Ross R."/>
            <person name="Yang R."/>
            <person name="Briner A.E."/>
            <person name="Felis G.E."/>
            <person name="de Vos W.M."/>
            <person name="Barrangou R."/>
            <person name="Klaenhammer T.R."/>
            <person name="Caufield P.W."/>
            <person name="Cui Y."/>
            <person name="Zhang H."/>
            <person name="O'Toole P.W."/>
        </authorList>
    </citation>
    <scope>NUCLEOTIDE SEQUENCE [LARGE SCALE GENOMIC DNA]</scope>
    <source>
        <strain evidence="2 3">DSM 20444</strain>
    </source>
</reference>